<gene>
    <name evidence="2" type="ORF">Cni_G09682</name>
</gene>
<evidence type="ECO:0000313" key="2">
    <source>
        <dbReference type="EMBL" id="WOL00969.1"/>
    </source>
</evidence>
<sequence length="179" mass="19276">MSMAETNGEPKSQTVEPESSPLPPPKRKCDAQSLEEGEGEQTKKHQKLVIASDPLPQPEDPPKDDAGQGEATEEDAGLNGNVKGKGVLTAVDKGKGILVEEEREEEEEEDDEDSDDSSDVGSGDEIGGDGDDDSDYVDDPLAEVDLDNILPSRTRRRDPPPPGAFFDPEQDENDSDDSE</sequence>
<keyword evidence="3" id="KW-1185">Reference proteome</keyword>
<dbReference type="PANTHER" id="PTHR36899">
    <property type="entry name" value="OS04G0395700 PROTEIN"/>
    <property type="match status" value="1"/>
</dbReference>
<reference evidence="2 3" key="1">
    <citation type="submission" date="2023-10" db="EMBL/GenBank/DDBJ databases">
        <title>Chromosome-scale genome assembly provides insights into flower coloration mechanisms of Canna indica.</title>
        <authorList>
            <person name="Li C."/>
        </authorList>
    </citation>
    <scope>NUCLEOTIDE SEQUENCE [LARGE SCALE GENOMIC DNA]</scope>
    <source>
        <tissue evidence="2">Flower</tissue>
    </source>
</reference>
<feature type="compositionally biased region" description="Acidic residues" evidence="1">
    <location>
        <begin position="101"/>
        <end position="118"/>
    </location>
</feature>
<evidence type="ECO:0000313" key="3">
    <source>
        <dbReference type="Proteomes" id="UP001327560"/>
    </source>
</evidence>
<proteinExistence type="predicted"/>
<name>A0AAQ3K2S8_9LILI</name>
<protein>
    <submittedName>
        <fullName evidence="2">Histone H2A.Z-specific chaperone CHZ1-like</fullName>
    </submittedName>
</protein>
<dbReference type="PANTHER" id="PTHR36899:SF3">
    <property type="entry name" value="F13K23.8 PROTEIN"/>
    <property type="match status" value="1"/>
</dbReference>
<feature type="region of interest" description="Disordered" evidence="1">
    <location>
        <begin position="1"/>
        <end position="179"/>
    </location>
</feature>
<organism evidence="2 3">
    <name type="scientific">Canna indica</name>
    <name type="common">Indian-shot</name>
    <dbReference type="NCBI Taxonomy" id="4628"/>
    <lineage>
        <taxon>Eukaryota</taxon>
        <taxon>Viridiplantae</taxon>
        <taxon>Streptophyta</taxon>
        <taxon>Embryophyta</taxon>
        <taxon>Tracheophyta</taxon>
        <taxon>Spermatophyta</taxon>
        <taxon>Magnoliopsida</taxon>
        <taxon>Liliopsida</taxon>
        <taxon>Zingiberales</taxon>
        <taxon>Cannaceae</taxon>
        <taxon>Canna</taxon>
    </lineage>
</organism>
<dbReference type="Proteomes" id="UP001327560">
    <property type="component" value="Chromosome 3"/>
</dbReference>
<feature type="compositionally biased region" description="Acidic residues" evidence="1">
    <location>
        <begin position="126"/>
        <end position="146"/>
    </location>
</feature>
<feature type="compositionally biased region" description="Acidic residues" evidence="1">
    <location>
        <begin position="168"/>
        <end position="179"/>
    </location>
</feature>
<dbReference type="EMBL" id="CP136892">
    <property type="protein sequence ID" value="WOL00969.1"/>
    <property type="molecule type" value="Genomic_DNA"/>
</dbReference>
<evidence type="ECO:0000256" key="1">
    <source>
        <dbReference type="SAM" id="MobiDB-lite"/>
    </source>
</evidence>
<dbReference type="AlphaFoldDB" id="A0AAQ3K2S8"/>
<accession>A0AAQ3K2S8</accession>